<dbReference type="Proteomes" id="UP000290608">
    <property type="component" value="Unassembled WGS sequence"/>
</dbReference>
<dbReference type="EMBL" id="QOVL01000001">
    <property type="protein sequence ID" value="RXG33196.1"/>
    <property type="molecule type" value="Genomic_DNA"/>
</dbReference>
<dbReference type="SUPFAM" id="SSF56935">
    <property type="entry name" value="Porins"/>
    <property type="match status" value="1"/>
</dbReference>
<gene>
    <name evidence="1" type="ORF">DSL99_292</name>
</gene>
<evidence type="ECO:0000313" key="2">
    <source>
        <dbReference type="Proteomes" id="UP000290608"/>
    </source>
</evidence>
<dbReference type="AlphaFoldDB" id="A0A4Q0PRG1"/>
<organism evidence="1 2">
    <name type="scientific">Leeuwenhoekiella marinoflava</name>
    <dbReference type="NCBI Taxonomy" id="988"/>
    <lineage>
        <taxon>Bacteria</taxon>
        <taxon>Pseudomonadati</taxon>
        <taxon>Bacteroidota</taxon>
        <taxon>Flavobacteriia</taxon>
        <taxon>Flavobacteriales</taxon>
        <taxon>Flavobacteriaceae</taxon>
        <taxon>Leeuwenhoekiella</taxon>
    </lineage>
</organism>
<dbReference type="STRING" id="1122159.SAMN02745246_00350"/>
<reference evidence="1 2" key="1">
    <citation type="submission" date="2018-07" db="EMBL/GenBank/DDBJ databases">
        <title>Leeuwenhoekiella genomics.</title>
        <authorList>
            <person name="Tahon G."/>
            <person name="Willems A."/>
        </authorList>
    </citation>
    <scope>NUCLEOTIDE SEQUENCE [LARGE SCALE GENOMIC DNA]</scope>
    <source>
        <strain evidence="1 2">LMG 1345</strain>
    </source>
</reference>
<comment type="caution">
    <text evidence="1">The sequence shown here is derived from an EMBL/GenBank/DDBJ whole genome shotgun (WGS) entry which is preliminary data.</text>
</comment>
<accession>A0A4Q0PRG1</accession>
<name>A0A4Q0PRG1_9FLAO</name>
<sequence>MINKQSLIIFLILWQLPLQGQITLSGKITETPSQNPVSTASILIKQDAKILAYAYTSDTGSYQLEINTAKPEDSLIIEVNNLGYQDLSQVFRVPDAAFIVLDFELLPQVEELNTVVLRSDEKIKINTDTISYKVSAFTNETEQTVEDVLKNIPGIEIDDDGNIKAQGKNIQKILIEGDDLADRNYKVISKNLDANVLDRVEVISNYDENPVLKQFLNSETVVLNLKLKEKAKSIWFGNFKGGAGNDKRYLADLNLGLIRPEIKLLELANTNTTGKQAHDQRSNYVYGQQGFNDFDEDYEADFPAILSLSGSSMLIDAPFYVANKSISSNLLGNKTIWKNTKLRNSLVVSQDRLDKSYEQQTRFFLADETIQFSENNQFDFKNTNLTEDLELRHPIGKNNYITLQTTFSISGNLAENRLLFNNQNLILQNLITEQNSGAIHLRYTKKIKNGALALYAFSGHENRTQNFSITPNTLDTIQSKNLFTTTSNLNNYQGFESNVIFKINEFSYSLGGGIINTAQDLDYNSRVAQSPVIDSLSGETTLKSTEAFARIKGQYALIAETLFLSTKLELKNINFNNQLTASNYLFFNPKVRLRLTNNPFGSFSLSYNRNTDLPELNDLTPTALVYNYRSLKKGLEHIEPLPRNQYAFSYILSKKKKRILIEAGLAYSEFERNLSSISSLSENLNSSQLIYAPGSSLFTARAGFTTYIAPLNMSFKIGVNQSTLKNPLVLNGSFFDVENNSENYYFRGTTYWRGAFNFKFTGGLNRSRSNLGAVSNSNTIYNAEIETIVKLYDRIFGNIKLEGFVVNDQFYETSSINLEYRPKQKDYLFGFQAQNLWNTEMYTFSSVSDYQRNDLVYTSIPRYAMLYFKLRF</sequence>
<proteinExistence type="predicted"/>
<evidence type="ECO:0008006" key="3">
    <source>
        <dbReference type="Google" id="ProtNLM"/>
    </source>
</evidence>
<evidence type="ECO:0000313" key="1">
    <source>
        <dbReference type="EMBL" id="RXG33196.1"/>
    </source>
</evidence>
<dbReference type="RefSeq" id="WP_128759275.1">
    <property type="nucleotide sequence ID" value="NZ_QOVL01000001.1"/>
</dbReference>
<protein>
    <recommendedName>
        <fullName evidence="3">Carboxypeptidase-like protein</fullName>
    </recommendedName>
</protein>